<evidence type="ECO:0000313" key="10">
    <source>
        <dbReference type="Proteomes" id="UP000024404"/>
    </source>
</evidence>
<dbReference type="PROSITE" id="PS50845">
    <property type="entry name" value="RETICULON"/>
    <property type="match status" value="1"/>
</dbReference>
<dbReference type="GO" id="GO:0030424">
    <property type="term" value="C:axon"/>
    <property type="evidence" value="ECO:0007669"/>
    <property type="project" value="TreeGrafter"/>
</dbReference>
<feature type="region of interest" description="Disordered" evidence="7">
    <location>
        <begin position="1"/>
        <end position="25"/>
    </location>
</feature>
<evidence type="ECO:0000256" key="3">
    <source>
        <dbReference type="ARBA" id="ARBA00022824"/>
    </source>
</evidence>
<name>A0A8R1Y030_ONCVO</name>
<comment type="subcellular location">
    <subcellularLocation>
        <location evidence="1 6">Endoplasmic reticulum membrane</location>
        <topology evidence="1 6">Multi-pass membrane protein</topology>
    </subcellularLocation>
</comment>
<reference evidence="9" key="2">
    <citation type="submission" date="2022-06" db="UniProtKB">
        <authorList>
            <consortium name="EnsemblMetazoa"/>
        </authorList>
    </citation>
    <scope>IDENTIFICATION</scope>
</reference>
<keyword evidence="10" id="KW-1185">Reference proteome</keyword>
<evidence type="ECO:0000256" key="2">
    <source>
        <dbReference type="ARBA" id="ARBA00022692"/>
    </source>
</evidence>
<dbReference type="EnsemblMetazoa" id="OVOC7381.1">
    <property type="protein sequence ID" value="OVOC7381.1"/>
    <property type="gene ID" value="WBGene00244190"/>
</dbReference>
<evidence type="ECO:0000259" key="8">
    <source>
        <dbReference type="PROSITE" id="PS50845"/>
    </source>
</evidence>
<evidence type="ECO:0000256" key="5">
    <source>
        <dbReference type="ARBA" id="ARBA00023136"/>
    </source>
</evidence>
<keyword evidence="2 6" id="KW-0812">Transmembrane</keyword>
<reference evidence="10" key="1">
    <citation type="submission" date="2013-10" db="EMBL/GenBank/DDBJ databases">
        <title>Genome sequencing of Onchocerca volvulus.</title>
        <authorList>
            <person name="Cotton J."/>
            <person name="Tsai J."/>
            <person name="Stanley E."/>
            <person name="Tracey A."/>
            <person name="Holroyd N."/>
            <person name="Lustigman S."/>
            <person name="Berriman M."/>
        </authorList>
    </citation>
    <scope>NUCLEOTIDE SEQUENCE</scope>
</reference>
<proteinExistence type="predicted"/>
<feature type="region of interest" description="Disordered" evidence="7">
    <location>
        <begin position="422"/>
        <end position="445"/>
    </location>
</feature>
<sequence>MDPNPKLQPEYRSSTASTSPVNETELDFEPVITSLPGTTATSVVLSDTTKQLLAQTVGGEDTFDVITSSLSNSSDGSSNEFVKVEHSDLQRSVGSIGNTLSFRMLQLRDDEVDEKRINDRKYSFENIMDHGFGSEEPYSGILPRAEEFAESAVEKVSDVAKAGAAKVMDVAGKTVDDVSKRAGEVLDDTVHLFGDKIKETGGQIRDMEHRAMETTKDTASNILSGAVHEISGAAQEVRNMGADIIHSLDEGTNKAIHSAKGEFDDVTRDILDTAHRATDTLKQKTEIVSDIFKEHDVGHHTAFQQPTHDAPQIIDDPSQQWGKNLDWRQYANKAADIDLRHPDFESGVKTMQSAGNTMRDEIINAHDQIDSMIANMHGASAPQYHDDSSAEESMLDRKRPLTIPHQVPEDIIQFDRDFDSPKQSGFEVAPRPPTPPKALDDEDVKPTTIDLGQTGGRLFSVGEHRSSILKHSAQDVRFNFKNIDKRLLDVIYWRNPKKSGAILGVILLTLLIFANFPLIAVLSYVGLAILGGTLGFRIFKLIEAQVKKTDGGNPYGAHLDREFHLPKEKMHQQVDALIEDVHYIGNKLRRLFLVESITESVKFGLLLWSLTYVSSWFSGLSLLILAVLALFTIPKAYEVYQEPIDRNISIAKQHVDNVNTIIGEKLPFLKKSTDTGISHEKSN</sequence>
<dbReference type="InterPro" id="IPR003388">
    <property type="entry name" value="Reticulon"/>
</dbReference>
<dbReference type="Gene3D" id="1.20.5.2480">
    <property type="match status" value="1"/>
</dbReference>
<keyword evidence="5 6" id="KW-0472">Membrane</keyword>
<evidence type="ECO:0000313" key="9">
    <source>
        <dbReference type="EnsemblMetazoa" id="OVOC7381.1"/>
    </source>
</evidence>
<dbReference type="Pfam" id="PF02453">
    <property type="entry name" value="Reticulon"/>
    <property type="match status" value="1"/>
</dbReference>
<dbReference type="PANTHER" id="PTHR45799:SF2">
    <property type="entry name" value="RETICULON-LIKE PROTEIN"/>
    <property type="match status" value="1"/>
</dbReference>
<dbReference type="Proteomes" id="UP000024404">
    <property type="component" value="Unassembled WGS sequence"/>
</dbReference>
<accession>A0A8R1Y030</accession>
<evidence type="ECO:0000256" key="6">
    <source>
        <dbReference type="RuleBase" id="RU363132"/>
    </source>
</evidence>
<feature type="transmembrane region" description="Helical" evidence="6">
    <location>
        <begin position="501"/>
        <end position="530"/>
    </location>
</feature>
<dbReference type="AlphaFoldDB" id="A0A8R1Y030"/>
<keyword evidence="3 6" id="KW-0256">Endoplasmic reticulum</keyword>
<protein>
    <recommendedName>
        <fullName evidence="6">Reticulon-like protein</fullName>
    </recommendedName>
</protein>
<dbReference type="EMBL" id="CMVM020000193">
    <property type="status" value="NOT_ANNOTATED_CDS"/>
    <property type="molecule type" value="Genomic_DNA"/>
</dbReference>
<feature type="transmembrane region" description="Helical" evidence="6">
    <location>
        <begin position="616"/>
        <end position="637"/>
    </location>
</feature>
<dbReference type="InterPro" id="IPR046964">
    <property type="entry name" value="RTN1-4"/>
</dbReference>
<keyword evidence="4 6" id="KW-1133">Transmembrane helix</keyword>
<dbReference type="GO" id="GO:0005789">
    <property type="term" value="C:endoplasmic reticulum membrane"/>
    <property type="evidence" value="ECO:0007669"/>
    <property type="project" value="UniProtKB-SubCell"/>
</dbReference>
<evidence type="ECO:0000256" key="4">
    <source>
        <dbReference type="ARBA" id="ARBA00022989"/>
    </source>
</evidence>
<dbReference type="PANTHER" id="PTHR45799">
    <property type="entry name" value="RETICULON-LIKE PROTEIN"/>
    <property type="match status" value="1"/>
</dbReference>
<feature type="domain" description="Reticulon" evidence="8">
    <location>
        <begin position="487"/>
        <end position="683"/>
    </location>
</feature>
<evidence type="ECO:0000256" key="7">
    <source>
        <dbReference type="SAM" id="MobiDB-lite"/>
    </source>
</evidence>
<feature type="compositionally biased region" description="Polar residues" evidence="7">
    <location>
        <begin position="11"/>
        <end position="22"/>
    </location>
</feature>
<organism evidence="9 10">
    <name type="scientific">Onchocerca volvulus</name>
    <dbReference type="NCBI Taxonomy" id="6282"/>
    <lineage>
        <taxon>Eukaryota</taxon>
        <taxon>Metazoa</taxon>
        <taxon>Ecdysozoa</taxon>
        <taxon>Nematoda</taxon>
        <taxon>Chromadorea</taxon>
        <taxon>Rhabditida</taxon>
        <taxon>Spirurina</taxon>
        <taxon>Spiruromorpha</taxon>
        <taxon>Filarioidea</taxon>
        <taxon>Onchocercidae</taxon>
        <taxon>Onchocerca</taxon>
    </lineage>
</organism>
<evidence type="ECO:0000256" key="1">
    <source>
        <dbReference type="ARBA" id="ARBA00004477"/>
    </source>
</evidence>